<evidence type="ECO:0000256" key="2">
    <source>
        <dbReference type="ARBA" id="ARBA00022552"/>
    </source>
</evidence>
<evidence type="ECO:0000256" key="3">
    <source>
        <dbReference type="ARBA" id="ARBA00022603"/>
    </source>
</evidence>
<dbReference type="SUPFAM" id="SSF53335">
    <property type="entry name" value="S-adenosyl-L-methionine-dependent methyltransferases"/>
    <property type="match status" value="1"/>
</dbReference>
<dbReference type="PANTHER" id="PTHR37524:SF2">
    <property type="entry name" value="RIBOSOMAL RNA METHYLTRANSFERASE FTSJ DOMAIN-CONTAINING PROTEIN"/>
    <property type="match status" value="1"/>
</dbReference>
<protein>
    <recommendedName>
        <fullName evidence="6">Ribosomal RNA large subunit methyltransferase M</fullName>
        <ecNumber evidence="6">2.1.1.186</ecNumber>
    </recommendedName>
    <alternativeName>
        <fullName evidence="6">23S rRNA (cytidine2498-2'-O)-methyltransferase</fullName>
    </alternativeName>
    <alternativeName>
        <fullName evidence="6">23S rRNA 2'-O-ribose methyltransferase RlmM</fullName>
    </alternativeName>
</protein>
<keyword evidence="3 6" id="KW-0489">Methyltransferase</keyword>
<dbReference type="InterPro" id="IPR002877">
    <property type="entry name" value="RNA_MeTrfase_FtsJ_dom"/>
</dbReference>
<feature type="binding site" evidence="6">
    <location>
        <position position="296"/>
    </location>
    <ligand>
        <name>S-adenosyl-L-methionine</name>
        <dbReference type="ChEBI" id="CHEBI:59789"/>
    </ligand>
</feature>
<evidence type="ECO:0000259" key="7">
    <source>
        <dbReference type="Pfam" id="PF01728"/>
    </source>
</evidence>
<comment type="subcellular location">
    <subcellularLocation>
        <location evidence="6">Cytoplasm</location>
    </subcellularLocation>
</comment>
<keyword evidence="1 6" id="KW-0963">Cytoplasm</keyword>
<feature type="domain" description="Ribosomal RNA large subunit methyltransferase M THUMP-like" evidence="9">
    <location>
        <begin position="106"/>
        <end position="183"/>
    </location>
</feature>
<dbReference type="InterPro" id="IPR040739">
    <property type="entry name" value="RlmM_FDX"/>
</dbReference>
<evidence type="ECO:0000313" key="11">
    <source>
        <dbReference type="Proteomes" id="UP001500074"/>
    </source>
</evidence>
<dbReference type="Pfam" id="PF01728">
    <property type="entry name" value="FtsJ"/>
    <property type="match status" value="1"/>
</dbReference>
<evidence type="ECO:0000313" key="10">
    <source>
        <dbReference type="EMBL" id="GAA5173363.1"/>
    </source>
</evidence>
<dbReference type="Pfam" id="PF21239">
    <property type="entry name" value="RLMM_N"/>
    <property type="match status" value="1"/>
</dbReference>
<dbReference type="NCBIfam" id="NF008734">
    <property type="entry name" value="PRK11760.1"/>
    <property type="match status" value="1"/>
</dbReference>
<comment type="catalytic activity">
    <reaction evidence="6">
        <text>cytidine(2498) in 23S rRNA + S-adenosyl-L-methionine = 2'-O-methylcytidine(2498) in 23S rRNA + S-adenosyl-L-homocysteine + H(+)</text>
        <dbReference type="Rhea" id="RHEA:42788"/>
        <dbReference type="Rhea" id="RHEA-COMP:10244"/>
        <dbReference type="Rhea" id="RHEA-COMP:10245"/>
        <dbReference type="ChEBI" id="CHEBI:15378"/>
        <dbReference type="ChEBI" id="CHEBI:57856"/>
        <dbReference type="ChEBI" id="CHEBI:59789"/>
        <dbReference type="ChEBI" id="CHEBI:74495"/>
        <dbReference type="ChEBI" id="CHEBI:82748"/>
        <dbReference type="EC" id="2.1.1.186"/>
    </reaction>
</comment>
<comment type="subunit">
    <text evidence="6">Monomer.</text>
</comment>
<evidence type="ECO:0000259" key="9">
    <source>
        <dbReference type="Pfam" id="PF21239"/>
    </source>
</evidence>
<feature type="domain" description="Ribosomal RNA methyltransferase FtsJ" evidence="7">
    <location>
        <begin position="206"/>
        <end position="298"/>
    </location>
</feature>
<dbReference type="Gene3D" id="3.30.2300.20">
    <property type="match status" value="1"/>
</dbReference>
<reference evidence="11" key="1">
    <citation type="journal article" date="2019" name="Int. J. Syst. Evol. Microbiol.">
        <title>The Global Catalogue of Microorganisms (GCM) 10K type strain sequencing project: providing services to taxonomists for standard genome sequencing and annotation.</title>
        <authorList>
            <consortium name="The Broad Institute Genomics Platform"/>
            <consortium name="The Broad Institute Genome Sequencing Center for Infectious Disease"/>
            <person name="Wu L."/>
            <person name="Ma J."/>
        </authorList>
    </citation>
    <scope>NUCLEOTIDE SEQUENCE [LARGE SCALE GENOMIC DNA]</scope>
    <source>
        <strain evidence="11">JCM 18472</strain>
    </source>
</reference>
<keyword evidence="2 6" id="KW-0698">rRNA processing</keyword>
<dbReference type="PANTHER" id="PTHR37524">
    <property type="entry name" value="RIBOSOMAL RNA LARGE SUBUNIT METHYLTRANSFERASE M"/>
    <property type="match status" value="1"/>
</dbReference>
<dbReference type="Gene3D" id="3.40.50.150">
    <property type="entry name" value="Vaccinia Virus protein VP39"/>
    <property type="match status" value="1"/>
</dbReference>
<evidence type="ECO:0000259" key="8">
    <source>
        <dbReference type="Pfam" id="PF18125"/>
    </source>
</evidence>
<sequence length="374" mass="42064">MPPNSSPRKPHAKPAPTCVPSELLLYCRPGFESDLSAELQARTGALNARDVAGHVTAEPGAGYVRWVMSDGRAANVLHRELPLDALVFARQSLVALPPLVGLSREDRLTPIIAQVVASGWSFESLWQETPDSNEAKALAGLMKALQKPLESTLRKRGALRRKAGGRRLHLYWTTGDGVQLGMSFPGKRSETLGGIRRLRSPHDAPSRSTLKLEEAWHEFIPREEWPERLHAGMQAADLGAAPGGWTYQLVRQGMYVYAIDNGPMGRELMATGQVEHLREDGFTWQPPQRLDWLVCDIVDKPMRVVDMVERWLLKRWCREAVFNLKLPMKQRWAEVARCLERLEARLADAGVEARIACKQLYHDREEVTVHVRLS</sequence>
<name>A0ABP9RAE8_9GAMM</name>
<keyword evidence="5 6" id="KW-0949">S-adenosyl-L-methionine</keyword>
<feature type="binding site" evidence="6">
    <location>
        <position position="280"/>
    </location>
    <ligand>
        <name>S-adenosyl-L-methionine</name>
        <dbReference type="ChEBI" id="CHEBI:59789"/>
    </ligand>
</feature>
<keyword evidence="11" id="KW-1185">Reference proteome</keyword>
<dbReference type="InterPro" id="IPR048646">
    <property type="entry name" value="RlmM_THUMP-like"/>
</dbReference>
<comment type="caution">
    <text evidence="10">The sequence shown here is derived from an EMBL/GenBank/DDBJ whole genome shotgun (WGS) entry which is preliminary data.</text>
</comment>
<evidence type="ECO:0000256" key="5">
    <source>
        <dbReference type="ARBA" id="ARBA00022691"/>
    </source>
</evidence>
<evidence type="ECO:0000256" key="1">
    <source>
        <dbReference type="ARBA" id="ARBA00022490"/>
    </source>
</evidence>
<dbReference type="Proteomes" id="UP001500074">
    <property type="component" value="Unassembled WGS sequence"/>
</dbReference>
<gene>
    <name evidence="6 10" type="primary">rlmM</name>
    <name evidence="10" type="ORF">GCM10023342_11750</name>
</gene>
<feature type="binding site" evidence="6">
    <location>
        <position position="208"/>
    </location>
    <ligand>
        <name>S-adenosyl-L-methionine</name>
        <dbReference type="ChEBI" id="CHEBI:59789"/>
    </ligand>
</feature>
<feature type="domain" description="RlmM ferredoxin-like" evidence="8">
    <location>
        <begin position="22"/>
        <end position="93"/>
    </location>
</feature>
<proteinExistence type="inferred from homology"/>
<feature type="active site" description="Proton acceptor" evidence="6">
    <location>
        <position position="325"/>
    </location>
</feature>
<dbReference type="EMBL" id="BAABKI010000013">
    <property type="protein sequence ID" value="GAA5173363.1"/>
    <property type="molecule type" value="Genomic_DNA"/>
</dbReference>
<evidence type="ECO:0000256" key="4">
    <source>
        <dbReference type="ARBA" id="ARBA00022679"/>
    </source>
</evidence>
<dbReference type="Gene3D" id="3.30.70.2810">
    <property type="match status" value="1"/>
</dbReference>
<keyword evidence="4 6" id="KW-0808">Transferase</keyword>
<feature type="binding site" evidence="6">
    <location>
        <begin position="241"/>
        <end position="244"/>
    </location>
    <ligand>
        <name>S-adenosyl-L-methionine</name>
        <dbReference type="ChEBI" id="CHEBI:59789"/>
    </ligand>
</feature>
<dbReference type="InterPro" id="IPR011224">
    <property type="entry name" value="rRNA_MeTrfase_M"/>
</dbReference>
<dbReference type="PIRSF" id="PIRSF028774">
    <property type="entry name" value="UCP028774"/>
    <property type="match status" value="1"/>
</dbReference>
<comment type="similarity">
    <text evidence="6">Belongs to the class I-like SAM-binding methyltransferase superfamily. RNA methyltransferase RlmE family. RlmM subfamily.</text>
</comment>
<dbReference type="HAMAP" id="MF_01551">
    <property type="entry name" value="23SrRNA_methyltr_M"/>
    <property type="match status" value="1"/>
</dbReference>
<dbReference type="EC" id="2.1.1.186" evidence="6"/>
<dbReference type="InterPro" id="IPR029063">
    <property type="entry name" value="SAM-dependent_MTases_sf"/>
</dbReference>
<feature type="binding site" evidence="6">
    <location>
        <position position="260"/>
    </location>
    <ligand>
        <name>S-adenosyl-L-methionine</name>
        <dbReference type="ChEBI" id="CHEBI:59789"/>
    </ligand>
</feature>
<evidence type="ECO:0000256" key="6">
    <source>
        <dbReference type="HAMAP-Rule" id="MF_01551"/>
    </source>
</evidence>
<organism evidence="10 11">
    <name type="scientific">Modicisalibacter zincidurans</name>
    <dbReference type="NCBI Taxonomy" id="1178777"/>
    <lineage>
        <taxon>Bacteria</taxon>
        <taxon>Pseudomonadati</taxon>
        <taxon>Pseudomonadota</taxon>
        <taxon>Gammaproteobacteria</taxon>
        <taxon>Oceanospirillales</taxon>
        <taxon>Halomonadaceae</taxon>
        <taxon>Modicisalibacter</taxon>
    </lineage>
</organism>
<dbReference type="RefSeq" id="WP_051907378.1">
    <property type="nucleotide sequence ID" value="NZ_BAABKI010000013.1"/>
</dbReference>
<dbReference type="Pfam" id="PF18125">
    <property type="entry name" value="RlmM_FDX"/>
    <property type="match status" value="1"/>
</dbReference>
<comment type="function">
    <text evidence="6">Catalyzes the 2'-O-methylation at nucleotide C2498 in 23S rRNA.</text>
</comment>
<accession>A0ABP9RAE8</accession>